<feature type="region of interest" description="Disordered" evidence="1">
    <location>
        <begin position="45"/>
        <end position="73"/>
    </location>
</feature>
<sequence>MDPPVLHLPLNFPATSGHLLTTWSTITLHLPPLLPHFSSGALVNTDDVDDQGEEVDTSDGELQTGSKARSNLRRVVSQVPSGTYSHVSYVKVYATCRLRRIWFTEVAPGPGQNLPREFQLFGSK</sequence>
<organism evidence="2 3">
    <name type="scientific">Steccherinum ochraceum</name>
    <dbReference type="NCBI Taxonomy" id="92696"/>
    <lineage>
        <taxon>Eukaryota</taxon>
        <taxon>Fungi</taxon>
        <taxon>Dikarya</taxon>
        <taxon>Basidiomycota</taxon>
        <taxon>Agaricomycotina</taxon>
        <taxon>Agaricomycetes</taxon>
        <taxon>Polyporales</taxon>
        <taxon>Steccherinaceae</taxon>
        <taxon>Steccherinum</taxon>
    </lineage>
</organism>
<dbReference type="OrthoDB" id="7486196at2759"/>
<proteinExistence type="predicted"/>
<gene>
    <name evidence="2" type="ORF">EIP91_005348</name>
</gene>
<reference evidence="2 3" key="1">
    <citation type="submission" date="2018-11" db="EMBL/GenBank/DDBJ databases">
        <title>Genome assembly of Steccherinum ochraceum LE-BIN_3174, the white-rot fungus of the Steccherinaceae family (The Residual Polyporoid clade, Polyporales, Basidiomycota).</title>
        <authorList>
            <person name="Fedorova T.V."/>
            <person name="Glazunova O.A."/>
            <person name="Landesman E.O."/>
            <person name="Moiseenko K.V."/>
            <person name="Psurtseva N.V."/>
            <person name="Savinova O.S."/>
            <person name="Shakhova N.V."/>
            <person name="Tyazhelova T.V."/>
            <person name="Vasina D.V."/>
        </authorList>
    </citation>
    <scope>NUCLEOTIDE SEQUENCE [LARGE SCALE GENOMIC DNA]</scope>
    <source>
        <strain evidence="2 3">LE-BIN_3174</strain>
    </source>
</reference>
<keyword evidence="3" id="KW-1185">Reference proteome</keyword>
<feature type="compositionally biased region" description="Acidic residues" evidence="1">
    <location>
        <begin position="46"/>
        <end position="59"/>
    </location>
</feature>
<comment type="caution">
    <text evidence="2">The sequence shown here is derived from an EMBL/GenBank/DDBJ whole genome shotgun (WGS) entry which is preliminary data.</text>
</comment>
<name>A0A4R0RFN2_9APHY</name>
<dbReference type="Proteomes" id="UP000292702">
    <property type="component" value="Unassembled WGS sequence"/>
</dbReference>
<evidence type="ECO:0000256" key="1">
    <source>
        <dbReference type="SAM" id="MobiDB-lite"/>
    </source>
</evidence>
<dbReference type="EMBL" id="RWJN01000294">
    <property type="protein sequence ID" value="TCD63489.1"/>
    <property type="molecule type" value="Genomic_DNA"/>
</dbReference>
<evidence type="ECO:0000313" key="2">
    <source>
        <dbReference type="EMBL" id="TCD63489.1"/>
    </source>
</evidence>
<dbReference type="STRING" id="92696.A0A4R0RFN2"/>
<protein>
    <submittedName>
        <fullName evidence="2">Uncharacterized protein</fullName>
    </submittedName>
</protein>
<accession>A0A4R0RFN2</accession>
<evidence type="ECO:0000313" key="3">
    <source>
        <dbReference type="Proteomes" id="UP000292702"/>
    </source>
</evidence>
<dbReference type="AlphaFoldDB" id="A0A4R0RFN2"/>
<feature type="compositionally biased region" description="Polar residues" evidence="1">
    <location>
        <begin position="60"/>
        <end position="69"/>
    </location>
</feature>